<dbReference type="RefSeq" id="WP_267152251.1">
    <property type="nucleotide sequence ID" value="NZ_JAPMLT010000008.1"/>
</dbReference>
<dbReference type="SUPFAM" id="SSF56801">
    <property type="entry name" value="Acetyl-CoA synthetase-like"/>
    <property type="match status" value="1"/>
</dbReference>
<comment type="caution">
    <text evidence="3">The sequence shown here is derived from an EMBL/GenBank/DDBJ whole genome shotgun (WGS) entry which is preliminary data.</text>
</comment>
<keyword evidence="3" id="KW-0436">Ligase</keyword>
<dbReference type="InterPro" id="IPR050237">
    <property type="entry name" value="ATP-dep_AMP-bd_enzyme"/>
</dbReference>
<dbReference type="Gene3D" id="3.30.300.30">
    <property type="match status" value="1"/>
</dbReference>
<feature type="domain" description="AMP-binding enzyme C-terminal" evidence="2">
    <location>
        <begin position="445"/>
        <end position="522"/>
    </location>
</feature>
<name>A0ABT3X4V8_9BACL</name>
<reference evidence="3 4" key="1">
    <citation type="submission" date="2022-11" db="EMBL/GenBank/DDBJ databases">
        <title>Study of microbial diversity in lake waters.</title>
        <authorList>
            <person name="Zhang J."/>
        </authorList>
    </citation>
    <scope>NUCLEOTIDE SEQUENCE [LARGE SCALE GENOMIC DNA]</scope>
    <source>
        <strain evidence="3 4">DT12</strain>
    </source>
</reference>
<gene>
    <name evidence="3" type="ORF">OS242_13715</name>
</gene>
<dbReference type="InterPro" id="IPR045851">
    <property type="entry name" value="AMP-bd_C_sf"/>
</dbReference>
<dbReference type="PROSITE" id="PS00455">
    <property type="entry name" value="AMP_BINDING"/>
    <property type="match status" value="1"/>
</dbReference>
<proteinExistence type="predicted"/>
<dbReference type="GO" id="GO:0016874">
    <property type="term" value="F:ligase activity"/>
    <property type="evidence" value="ECO:0007669"/>
    <property type="project" value="UniProtKB-KW"/>
</dbReference>
<sequence>MSMKSVAKGLEYAPPVYSLYECLVATATKHGDRPAVHFFDKTITHGELLKAAVQLSAFLHAKGVRKGDRVGIMLPNVPHYVIAFYACARLGAIVTQVNPMYTPREVEYTLEDSGSKALVVLDRLYAGIAELDAVKKLSSVIPVSLGEAPAFEAANATAWNGVMTTPYEIPDPAEIDPLEDIGVLQYTGGTTGRSKGAMLTHANLVANTWQSIMVLGGEAIVPEDKILTAIPLFHVYGMTVAMNIAIFRGCAMILMPRFDVQEMLEAIKLYRPRLFPGVPTMYVAIANHPDAEAYGIDAIEICNSGSAPLPVEVLQRFEQRTGSMICEGYGLSETSSVAHTNPLDGRPRKAGSIGVPIPGTEAKIVDLATGEEIVNVGEIGEMVVRGPQIMKGYWNMPEETAHALRDGWLYTGDIARLDEDGYAYIVDRKKDMIIAGGFNVYPRDVEEVLYQHPNVREAVVVGVPDEYRGENVKAFLVLKDGAEWSPELEEQMNQFCRERLAPYKVPRLYEVRAELPKTPVGKILRRALRA</sequence>
<feature type="domain" description="AMP-dependent synthetase/ligase" evidence="1">
    <location>
        <begin position="25"/>
        <end position="394"/>
    </location>
</feature>
<evidence type="ECO:0000313" key="4">
    <source>
        <dbReference type="Proteomes" id="UP001208017"/>
    </source>
</evidence>
<dbReference type="InterPro" id="IPR025110">
    <property type="entry name" value="AMP-bd_C"/>
</dbReference>
<dbReference type="InterPro" id="IPR020845">
    <property type="entry name" value="AMP-binding_CS"/>
</dbReference>
<dbReference type="InterPro" id="IPR042099">
    <property type="entry name" value="ANL_N_sf"/>
</dbReference>
<dbReference type="Pfam" id="PF13193">
    <property type="entry name" value="AMP-binding_C"/>
    <property type="match status" value="1"/>
</dbReference>
<accession>A0ABT3X4V8</accession>
<evidence type="ECO:0000313" key="3">
    <source>
        <dbReference type="EMBL" id="MCX7571002.1"/>
    </source>
</evidence>
<dbReference type="PANTHER" id="PTHR43767:SF9">
    <property type="entry name" value="LONG-CHAIN-FATTY-ACID--COA LIGASE"/>
    <property type="match status" value="1"/>
</dbReference>
<keyword evidence="4" id="KW-1185">Reference proteome</keyword>
<protein>
    <submittedName>
        <fullName evidence="3">Long-chain fatty acid--CoA ligase</fullName>
    </submittedName>
</protein>
<dbReference type="Pfam" id="PF00501">
    <property type="entry name" value="AMP-binding"/>
    <property type="match status" value="1"/>
</dbReference>
<evidence type="ECO:0000259" key="2">
    <source>
        <dbReference type="Pfam" id="PF13193"/>
    </source>
</evidence>
<dbReference type="CDD" id="cd05936">
    <property type="entry name" value="FC-FACS_FadD_like"/>
    <property type="match status" value="1"/>
</dbReference>
<dbReference type="Proteomes" id="UP001208017">
    <property type="component" value="Unassembled WGS sequence"/>
</dbReference>
<organism evidence="3 4">
    <name type="scientific">Tumebacillus lacus</name>
    <dbReference type="NCBI Taxonomy" id="2995335"/>
    <lineage>
        <taxon>Bacteria</taxon>
        <taxon>Bacillati</taxon>
        <taxon>Bacillota</taxon>
        <taxon>Bacilli</taxon>
        <taxon>Bacillales</taxon>
        <taxon>Alicyclobacillaceae</taxon>
        <taxon>Tumebacillus</taxon>
    </lineage>
</organism>
<evidence type="ECO:0000259" key="1">
    <source>
        <dbReference type="Pfam" id="PF00501"/>
    </source>
</evidence>
<dbReference type="PANTHER" id="PTHR43767">
    <property type="entry name" value="LONG-CHAIN-FATTY-ACID--COA LIGASE"/>
    <property type="match status" value="1"/>
</dbReference>
<dbReference type="EMBL" id="JAPMLT010000008">
    <property type="protein sequence ID" value="MCX7571002.1"/>
    <property type="molecule type" value="Genomic_DNA"/>
</dbReference>
<dbReference type="InterPro" id="IPR000873">
    <property type="entry name" value="AMP-dep_synth/lig_dom"/>
</dbReference>
<dbReference type="Gene3D" id="3.40.50.12780">
    <property type="entry name" value="N-terminal domain of ligase-like"/>
    <property type="match status" value="1"/>
</dbReference>